<keyword evidence="8 12" id="KW-0812">Transmembrane</keyword>
<dbReference type="GO" id="GO:0017004">
    <property type="term" value="P:cytochrome complex assembly"/>
    <property type="evidence" value="ECO:0007669"/>
    <property type="project" value="UniProtKB-KW"/>
</dbReference>
<dbReference type="Proteomes" id="UP000219329">
    <property type="component" value="Unassembled WGS sequence"/>
</dbReference>
<dbReference type="PANTHER" id="PTHR37531:SF1">
    <property type="entry name" value="HEME EXPORTER PROTEIN D"/>
    <property type="match status" value="1"/>
</dbReference>
<evidence type="ECO:0000256" key="4">
    <source>
        <dbReference type="ARBA" id="ARBA00016461"/>
    </source>
</evidence>
<dbReference type="InterPro" id="IPR052075">
    <property type="entry name" value="Heme_exporter_D"/>
</dbReference>
<evidence type="ECO:0000313" key="13">
    <source>
        <dbReference type="EMBL" id="PDH34281.1"/>
    </source>
</evidence>
<evidence type="ECO:0000256" key="12">
    <source>
        <dbReference type="RuleBase" id="RU363101"/>
    </source>
</evidence>
<dbReference type="EMBL" id="NTJZ01000004">
    <property type="protein sequence ID" value="PDH34281.1"/>
    <property type="molecule type" value="Genomic_DNA"/>
</dbReference>
<dbReference type="GO" id="GO:0015886">
    <property type="term" value="P:heme transport"/>
    <property type="evidence" value="ECO:0007669"/>
    <property type="project" value="InterPro"/>
</dbReference>
<keyword evidence="11 12" id="KW-0472">Membrane</keyword>
<dbReference type="AlphaFoldDB" id="A0A2A5WD27"/>
<comment type="function">
    <text evidence="1 12">Required for the export of heme to the periplasm for the biogenesis of c-type cytochromes.</text>
</comment>
<protein>
    <recommendedName>
        <fullName evidence="4 12">Heme exporter protein D</fullName>
    </recommendedName>
</protein>
<evidence type="ECO:0000256" key="10">
    <source>
        <dbReference type="ARBA" id="ARBA00022989"/>
    </source>
</evidence>
<keyword evidence="5 12" id="KW-0813">Transport</keyword>
<organism evidence="13 14">
    <name type="scientific">OM182 bacterium MED-G28</name>
    <dbReference type="NCBI Taxonomy" id="1986256"/>
    <lineage>
        <taxon>Bacteria</taxon>
        <taxon>Pseudomonadati</taxon>
        <taxon>Pseudomonadota</taxon>
        <taxon>Gammaproteobacteria</taxon>
        <taxon>OMG group</taxon>
        <taxon>OM182 clade</taxon>
    </lineage>
</organism>
<evidence type="ECO:0000256" key="7">
    <source>
        <dbReference type="ARBA" id="ARBA00022519"/>
    </source>
</evidence>
<comment type="caution">
    <text evidence="13">The sequence shown here is derived from an EMBL/GenBank/DDBJ whole genome shotgun (WGS) entry which is preliminary data.</text>
</comment>
<evidence type="ECO:0000256" key="8">
    <source>
        <dbReference type="ARBA" id="ARBA00022692"/>
    </source>
</evidence>
<dbReference type="NCBIfam" id="TIGR03141">
    <property type="entry name" value="cytochro_ccmD"/>
    <property type="match status" value="1"/>
</dbReference>
<dbReference type="GO" id="GO:0005886">
    <property type="term" value="C:plasma membrane"/>
    <property type="evidence" value="ECO:0007669"/>
    <property type="project" value="UniProtKB-SubCell"/>
</dbReference>
<reference evidence="13 14" key="1">
    <citation type="submission" date="2017-08" db="EMBL/GenBank/DDBJ databases">
        <title>Fine stratification of microbial communities through a metagenomic profile of the photic zone.</title>
        <authorList>
            <person name="Haro-Moreno J.M."/>
            <person name="Lopez-Perez M."/>
            <person name="De La Torre J."/>
            <person name="Picazo A."/>
            <person name="Camacho A."/>
            <person name="Rodriguez-Valera F."/>
        </authorList>
    </citation>
    <scope>NUCLEOTIDE SEQUENCE [LARGE SCALE GENOMIC DNA]</scope>
    <source>
        <strain evidence="13">MED-G28</strain>
    </source>
</reference>
<proteinExistence type="inferred from homology"/>
<evidence type="ECO:0000256" key="11">
    <source>
        <dbReference type="ARBA" id="ARBA00023136"/>
    </source>
</evidence>
<evidence type="ECO:0000256" key="5">
    <source>
        <dbReference type="ARBA" id="ARBA00022448"/>
    </source>
</evidence>
<dbReference type="GO" id="GO:1903607">
    <property type="term" value="P:cytochrome c biosynthetic process"/>
    <property type="evidence" value="ECO:0007669"/>
    <property type="project" value="TreeGrafter"/>
</dbReference>
<evidence type="ECO:0000256" key="2">
    <source>
        <dbReference type="ARBA" id="ARBA00004377"/>
    </source>
</evidence>
<evidence type="ECO:0000313" key="14">
    <source>
        <dbReference type="Proteomes" id="UP000219329"/>
    </source>
</evidence>
<evidence type="ECO:0000256" key="1">
    <source>
        <dbReference type="ARBA" id="ARBA00002442"/>
    </source>
</evidence>
<keyword evidence="10 12" id="KW-1133">Transmembrane helix</keyword>
<accession>A0A2A5WD27</accession>
<keyword evidence="9 12" id="KW-0201">Cytochrome c-type biogenesis</keyword>
<dbReference type="Pfam" id="PF04995">
    <property type="entry name" value="CcmD"/>
    <property type="match status" value="1"/>
</dbReference>
<dbReference type="InterPro" id="IPR007078">
    <property type="entry name" value="Haem_export_protD_CcmD"/>
</dbReference>
<evidence type="ECO:0000256" key="9">
    <source>
        <dbReference type="ARBA" id="ARBA00022748"/>
    </source>
</evidence>
<dbReference type="PANTHER" id="PTHR37531">
    <property type="entry name" value="HEME EXPORTER PROTEIN D"/>
    <property type="match status" value="1"/>
</dbReference>
<sequence length="79" mass="9489">MFESIQFSSFGDFVEMGGYAFNVWSVYALFLLFFFINLYFPILKRKQIMREQKRRLLVNREKVSIDSKLSNNEMDKNDS</sequence>
<gene>
    <name evidence="13" type="primary">ccmD</name>
    <name evidence="13" type="ORF">CNF02_05660</name>
</gene>
<evidence type="ECO:0000256" key="6">
    <source>
        <dbReference type="ARBA" id="ARBA00022475"/>
    </source>
</evidence>
<name>A0A2A5WD27_9GAMM</name>
<keyword evidence="6 12" id="KW-1003">Cell membrane</keyword>
<keyword evidence="7 12" id="KW-0997">Cell inner membrane</keyword>
<comment type="similarity">
    <text evidence="3 12">Belongs to the CcmD/CycX/HelD family.</text>
</comment>
<evidence type="ECO:0000256" key="3">
    <source>
        <dbReference type="ARBA" id="ARBA00008741"/>
    </source>
</evidence>
<comment type="subcellular location">
    <subcellularLocation>
        <location evidence="2 12">Cell inner membrane</location>
        <topology evidence="2 12">Single-pass membrane protein</topology>
    </subcellularLocation>
</comment>
<feature type="transmembrane region" description="Helical" evidence="12">
    <location>
        <begin position="20"/>
        <end position="40"/>
    </location>
</feature>